<dbReference type="Pfam" id="PF01872">
    <property type="entry name" value="RibD_C"/>
    <property type="match status" value="1"/>
</dbReference>
<feature type="domain" description="Bacterial bifunctional deaminase-reductase C-terminal" evidence="10">
    <location>
        <begin position="10"/>
        <end position="188"/>
    </location>
</feature>
<comment type="function">
    <text evidence="1">Catalyzes an early step in riboflavin biosynthesis, the NADPH-dependent reduction of the ribose side chain of 2,5-diamino-6-ribosylamino-4(3H)-pyrimidinone 5'-phosphate, yielding 2,5-diamino-6-ribitylamino-4(3H)-pyrimidinone 5'-phosphate.</text>
</comment>
<protein>
    <recommendedName>
        <fullName evidence="4">2,5-diamino-6-ribosylamino-4(3H)-pyrimidinone 5'-phosphate reductase</fullName>
        <ecNumber evidence="3">1.1.1.302</ecNumber>
    </recommendedName>
    <alternativeName>
        <fullName evidence="7">2,5-diamino-6-(5-phospho-D-ribosylamino)pyrimidin-4(3H)-one reductase</fullName>
    </alternativeName>
    <alternativeName>
        <fullName evidence="6">2,5-diamino-6-ribitylamino-4(3H)-pyrimidinone 5'-phosphate synthase</fullName>
    </alternativeName>
</protein>
<evidence type="ECO:0000313" key="11">
    <source>
        <dbReference type="EMBL" id="BCS28746.1"/>
    </source>
</evidence>
<dbReference type="GeneID" id="64978743"/>
<keyword evidence="5" id="KW-0686">Riboflavin biosynthesis</keyword>
<evidence type="ECO:0000256" key="2">
    <source>
        <dbReference type="ARBA" id="ARBA00009723"/>
    </source>
</evidence>
<evidence type="ECO:0000256" key="8">
    <source>
        <dbReference type="ARBA" id="ARBA00047550"/>
    </source>
</evidence>
<evidence type="ECO:0000259" key="10">
    <source>
        <dbReference type="Pfam" id="PF01872"/>
    </source>
</evidence>
<evidence type="ECO:0000256" key="7">
    <source>
        <dbReference type="ARBA" id="ARBA00031630"/>
    </source>
</evidence>
<comment type="catalytic activity">
    <reaction evidence="9">
        <text>2,5-diamino-6-(1-D-ribitylamino)pyrimidin-4(3H)-one 5'-phosphate + NADP(+) = 2,5-diamino-6-(1-D-ribosylamino)pyrimidin-4(3H)-one 5'-phosphate + NADPH + H(+)</text>
        <dbReference type="Rhea" id="RHEA:27278"/>
        <dbReference type="ChEBI" id="CHEBI:15378"/>
        <dbReference type="ChEBI" id="CHEBI:57783"/>
        <dbReference type="ChEBI" id="CHEBI:58349"/>
        <dbReference type="ChEBI" id="CHEBI:58890"/>
        <dbReference type="ChEBI" id="CHEBI:59545"/>
        <dbReference type="EC" id="1.1.1.302"/>
    </reaction>
</comment>
<evidence type="ECO:0000256" key="1">
    <source>
        <dbReference type="ARBA" id="ARBA00003555"/>
    </source>
</evidence>
<reference evidence="11" key="1">
    <citation type="submission" date="2021-01" db="EMBL/GenBank/DDBJ databases">
        <authorList>
            <consortium name="Aspergillus puulaauensis MK2 genome sequencing consortium"/>
            <person name="Kazuki M."/>
            <person name="Futagami T."/>
        </authorList>
    </citation>
    <scope>NUCLEOTIDE SEQUENCE</scope>
    <source>
        <strain evidence="11">MK2</strain>
    </source>
</reference>
<accession>A0A7R7XW96</accession>
<dbReference type="OrthoDB" id="3192019at2759"/>
<dbReference type="InterPro" id="IPR002734">
    <property type="entry name" value="RibDG_C"/>
</dbReference>
<comment type="catalytic activity">
    <reaction evidence="8">
        <text>2,5-diamino-6-(1-D-ribitylamino)pyrimidin-4(3H)-one 5'-phosphate + NAD(+) = 2,5-diamino-6-(1-D-ribosylamino)pyrimidin-4(3H)-one 5'-phosphate + NADH + H(+)</text>
        <dbReference type="Rhea" id="RHEA:27274"/>
        <dbReference type="ChEBI" id="CHEBI:15378"/>
        <dbReference type="ChEBI" id="CHEBI:57540"/>
        <dbReference type="ChEBI" id="CHEBI:57945"/>
        <dbReference type="ChEBI" id="CHEBI:58890"/>
        <dbReference type="ChEBI" id="CHEBI:59545"/>
        <dbReference type="EC" id="1.1.1.302"/>
    </reaction>
</comment>
<evidence type="ECO:0000256" key="6">
    <source>
        <dbReference type="ARBA" id="ARBA00030073"/>
    </source>
</evidence>
<dbReference type="Proteomes" id="UP000654913">
    <property type="component" value="Chromosome 7"/>
</dbReference>
<dbReference type="KEGG" id="apuu:APUU_70316A"/>
<comment type="similarity">
    <text evidence="2">Belongs to the HTP reductase family.</text>
</comment>
<dbReference type="InterPro" id="IPR050765">
    <property type="entry name" value="Riboflavin_Biosynth_HTPR"/>
</dbReference>
<dbReference type="Gene3D" id="3.40.430.10">
    <property type="entry name" value="Dihydrofolate Reductase, subunit A"/>
    <property type="match status" value="1"/>
</dbReference>
<dbReference type="EC" id="1.1.1.302" evidence="3"/>
<evidence type="ECO:0000313" key="12">
    <source>
        <dbReference type="Proteomes" id="UP000654913"/>
    </source>
</evidence>
<dbReference type="GO" id="GO:0008703">
    <property type="term" value="F:5-amino-6-(5-phosphoribosylamino)uracil reductase activity"/>
    <property type="evidence" value="ECO:0007669"/>
    <property type="project" value="InterPro"/>
</dbReference>
<evidence type="ECO:0000256" key="4">
    <source>
        <dbReference type="ARBA" id="ARBA00015035"/>
    </source>
</evidence>
<reference evidence="11" key="2">
    <citation type="submission" date="2021-02" db="EMBL/GenBank/DDBJ databases">
        <title>Aspergillus puulaauensis MK2 genome sequence.</title>
        <authorList>
            <person name="Futagami T."/>
            <person name="Mori K."/>
            <person name="Kadooka C."/>
            <person name="Tanaka T."/>
        </authorList>
    </citation>
    <scope>NUCLEOTIDE SEQUENCE</scope>
    <source>
        <strain evidence="11">MK2</strain>
    </source>
</reference>
<evidence type="ECO:0000256" key="5">
    <source>
        <dbReference type="ARBA" id="ARBA00022619"/>
    </source>
</evidence>
<dbReference type="PANTHER" id="PTHR38011">
    <property type="entry name" value="DIHYDROFOLATE REDUCTASE FAMILY PROTEIN (AFU_ORTHOLOGUE AFUA_8G06820)"/>
    <property type="match status" value="1"/>
</dbReference>
<keyword evidence="12" id="KW-1185">Reference proteome</keyword>
<dbReference type="AlphaFoldDB" id="A0A7R7XW96"/>
<organism evidence="11 12">
    <name type="scientific">Aspergillus puulaauensis</name>
    <dbReference type="NCBI Taxonomy" id="1220207"/>
    <lineage>
        <taxon>Eukaryota</taxon>
        <taxon>Fungi</taxon>
        <taxon>Dikarya</taxon>
        <taxon>Ascomycota</taxon>
        <taxon>Pezizomycotina</taxon>
        <taxon>Eurotiomycetes</taxon>
        <taxon>Eurotiomycetidae</taxon>
        <taxon>Eurotiales</taxon>
        <taxon>Aspergillaceae</taxon>
        <taxon>Aspergillus</taxon>
    </lineage>
</organism>
<dbReference type="SUPFAM" id="SSF53597">
    <property type="entry name" value="Dihydrofolate reductase-like"/>
    <property type="match status" value="1"/>
</dbReference>
<dbReference type="RefSeq" id="XP_041560932.1">
    <property type="nucleotide sequence ID" value="XM_041695175.1"/>
</dbReference>
<evidence type="ECO:0000256" key="9">
    <source>
        <dbReference type="ARBA" id="ARBA00049020"/>
    </source>
</evidence>
<evidence type="ECO:0000256" key="3">
    <source>
        <dbReference type="ARBA" id="ARBA00012851"/>
    </source>
</evidence>
<dbReference type="EMBL" id="AP024449">
    <property type="protein sequence ID" value="BCS28746.1"/>
    <property type="molecule type" value="Genomic_DNA"/>
</dbReference>
<name>A0A7R7XW96_9EURO</name>
<dbReference type="GO" id="GO:0009231">
    <property type="term" value="P:riboflavin biosynthetic process"/>
    <property type="evidence" value="ECO:0007669"/>
    <property type="project" value="UniProtKB-KW"/>
</dbReference>
<dbReference type="PANTHER" id="PTHR38011:SF11">
    <property type="entry name" value="2,5-DIAMINO-6-RIBOSYLAMINO-4(3H)-PYRIMIDINONE 5'-PHOSPHATE REDUCTASE"/>
    <property type="match status" value="1"/>
</dbReference>
<gene>
    <name evidence="11" type="ORF">APUU_70316A</name>
</gene>
<sequence>MTTRTWKSRIFCATSLDGSIARQNHDITWLTQPFPNAEHAPPSQPQSTMTLEQHMADVDFIVMGRKTFDVCMSEPEWPYPEKKLLVLSTTVRNLPRNSPAGARVVASMEEVEMILDTEGATMVYMDGGKTVQEFLRRGWVDEMVLTIAPVLLGGGGKGPALFGDVGVDFPGDMHFTLRGVDVIEDGMVSCYYQVKA</sequence>
<dbReference type="InterPro" id="IPR024072">
    <property type="entry name" value="DHFR-like_dom_sf"/>
</dbReference>
<proteinExistence type="inferred from homology"/>